<evidence type="ECO:0000256" key="4">
    <source>
        <dbReference type="ARBA" id="ARBA00022989"/>
    </source>
</evidence>
<feature type="domain" description="MacB-like periplasmic core" evidence="9">
    <location>
        <begin position="21"/>
        <end position="236"/>
    </location>
</feature>
<dbReference type="EMBL" id="PGET01000001">
    <property type="protein sequence ID" value="PJJ27993.1"/>
    <property type="molecule type" value="Genomic_DNA"/>
</dbReference>
<dbReference type="GO" id="GO:0022857">
    <property type="term" value="F:transmembrane transporter activity"/>
    <property type="evidence" value="ECO:0007669"/>
    <property type="project" value="TreeGrafter"/>
</dbReference>
<feature type="transmembrane region" description="Helical" evidence="7">
    <location>
        <begin position="21"/>
        <end position="42"/>
    </location>
</feature>
<evidence type="ECO:0000256" key="5">
    <source>
        <dbReference type="ARBA" id="ARBA00023136"/>
    </source>
</evidence>
<comment type="caution">
    <text evidence="10">The sequence shown here is derived from an EMBL/GenBank/DDBJ whole genome shotgun (WGS) entry which is preliminary data.</text>
</comment>
<proteinExistence type="inferred from homology"/>
<evidence type="ECO:0000313" key="11">
    <source>
        <dbReference type="Proteomes" id="UP000231092"/>
    </source>
</evidence>
<protein>
    <submittedName>
        <fullName evidence="10">Putative ABC transport system permease protein</fullName>
    </submittedName>
</protein>
<organism evidence="10 11">
    <name type="scientific">[Clostridium] celerecrescens 18A</name>
    <dbReference type="NCBI Taxonomy" id="1286362"/>
    <lineage>
        <taxon>Bacteria</taxon>
        <taxon>Bacillati</taxon>
        <taxon>Bacillota</taxon>
        <taxon>Clostridia</taxon>
        <taxon>Lachnospirales</taxon>
        <taxon>Lachnospiraceae</taxon>
        <taxon>Lacrimispora</taxon>
    </lineage>
</organism>
<reference evidence="10 11" key="1">
    <citation type="submission" date="2017-11" db="EMBL/GenBank/DDBJ databases">
        <title>Understudied soil microbes with underappreciated capabilities: Untangling the Clostridium saccharolyticum group.</title>
        <authorList>
            <person name="Leschine S."/>
        </authorList>
    </citation>
    <scope>NUCLEOTIDE SEQUENCE [LARGE SCALE GENOMIC DNA]</scope>
    <source>
        <strain evidence="10 11">18A</strain>
    </source>
</reference>
<name>A0A2M8Z3J6_9FIRM</name>
<gene>
    <name evidence="10" type="ORF">H171_1481</name>
</gene>
<keyword evidence="4 7" id="KW-1133">Transmembrane helix</keyword>
<dbReference type="InterPro" id="IPR050250">
    <property type="entry name" value="Macrolide_Exporter_MacB"/>
</dbReference>
<feature type="transmembrane region" description="Helical" evidence="7">
    <location>
        <begin position="357"/>
        <end position="376"/>
    </location>
</feature>
<dbReference type="PANTHER" id="PTHR30572">
    <property type="entry name" value="MEMBRANE COMPONENT OF TRANSPORTER-RELATED"/>
    <property type="match status" value="1"/>
</dbReference>
<evidence type="ECO:0000313" key="10">
    <source>
        <dbReference type="EMBL" id="PJJ27993.1"/>
    </source>
</evidence>
<keyword evidence="2" id="KW-1003">Cell membrane</keyword>
<evidence type="ECO:0000259" key="9">
    <source>
        <dbReference type="Pfam" id="PF12704"/>
    </source>
</evidence>
<dbReference type="AlphaFoldDB" id="A0A2M8Z3J6"/>
<dbReference type="Proteomes" id="UP000231092">
    <property type="component" value="Unassembled WGS sequence"/>
</dbReference>
<keyword evidence="5 7" id="KW-0472">Membrane</keyword>
<evidence type="ECO:0000256" key="1">
    <source>
        <dbReference type="ARBA" id="ARBA00004651"/>
    </source>
</evidence>
<evidence type="ECO:0000259" key="8">
    <source>
        <dbReference type="Pfam" id="PF02687"/>
    </source>
</evidence>
<comment type="subcellular location">
    <subcellularLocation>
        <location evidence="1">Cell membrane</location>
        <topology evidence="1">Multi-pass membrane protein</topology>
    </subcellularLocation>
</comment>
<dbReference type="Pfam" id="PF02687">
    <property type="entry name" value="FtsX"/>
    <property type="match status" value="1"/>
</dbReference>
<dbReference type="PANTHER" id="PTHR30572:SF4">
    <property type="entry name" value="ABC TRANSPORTER PERMEASE YTRF"/>
    <property type="match status" value="1"/>
</dbReference>
<evidence type="ECO:0000256" key="7">
    <source>
        <dbReference type="SAM" id="Phobius"/>
    </source>
</evidence>
<feature type="transmembrane region" description="Helical" evidence="7">
    <location>
        <begin position="270"/>
        <end position="295"/>
    </location>
</feature>
<evidence type="ECO:0000256" key="3">
    <source>
        <dbReference type="ARBA" id="ARBA00022692"/>
    </source>
</evidence>
<keyword evidence="3 7" id="KW-0812">Transmembrane</keyword>
<comment type="similarity">
    <text evidence="6">Belongs to the ABC-4 integral membrane protein family.</text>
</comment>
<evidence type="ECO:0000256" key="2">
    <source>
        <dbReference type="ARBA" id="ARBA00022475"/>
    </source>
</evidence>
<dbReference type="InterPro" id="IPR003838">
    <property type="entry name" value="ABC3_permease_C"/>
</dbReference>
<dbReference type="GO" id="GO:0005886">
    <property type="term" value="C:plasma membrane"/>
    <property type="evidence" value="ECO:0007669"/>
    <property type="project" value="UniProtKB-SubCell"/>
</dbReference>
<accession>A0A2M8Z3J6</accession>
<sequence length="394" mass="42746">MNILQSFKMALKSIWGNKMRSFLTMLGIIIGVASVIILVSLVNGQMSYMTEQFTSMGTNQINVNVTNLSSRTVTVDQMYQFYEDNKNLFSQMTPRVSLSSTLKNGTESLTNTTVSGVSEEYLDMKDQTLDSGRFLQYSDIISRQKVCVAGYYVAWELYGGAEKAIGQTIKINGYAYQIVGVVSRQDEDELKDGGSDDVLYLPYSSAAKMNNTADINSYVFATADMDHSAESKEAINTFLYGIFKDEDLYRITAMSELLNSLNSMMSMMSMMLGGIAGISLLVAGVGVMNIMLVSVTERTREIGIRKALGAKKRNIMQQFVIEAAVTSSLGGVVGILVGSVATTIIGTAMGMNATPTPGAVIVSFSVSVGIGLLFGYMPARRAADLNPIDALRSE</sequence>
<dbReference type="Pfam" id="PF12704">
    <property type="entry name" value="MacB_PCD"/>
    <property type="match status" value="1"/>
</dbReference>
<evidence type="ECO:0000256" key="6">
    <source>
        <dbReference type="ARBA" id="ARBA00038076"/>
    </source>
</evidence>
<dbReference type="InterPro" id="IPR025857">
    <property type="entry name" value="MacB_PCD"/>
</dbReference>
<feature type="transmembrane region" description="Helical" evidence="7">
    <location>
        <begin position="319"/>
        <end position="345"/>
    </location>
</feature>
<feature type="domain" description="ABC3 transporter permease C-terminal" evidence="8">
    <location>
        <begin position="275"/>
        <end position="387"/>
    </location>
</feature>